<dbReference type="Pfam" id="PF09697">
    <property type="entry name" value="Porph_ging"/>
    <property type="match status" value="1"/>
</dbReference>
<dbReference type="AlphaFoldDB" id="A0A929RUW9"/>
<dbReference type="Proteomes" id="UP000704068">
    <property type="component" value="Unassembled WGS sequence"/>
</dbReference>
<sequence length="283" mass="32632">MQTLTLTCRIKIVCCLLLFALSAMGQKQRAMRITYKVVYTYSSDLAPRHDVSYLDVQDDGVSCFYSHYFVKSQEIQDSINRRGSVSIDMMSKAIAPYDDGQPNFVYKHIPSEGKLTFTTYHVDWFKYSEPIPALQWKIEGKDSVIAGYHCQAATTSLRGRQWRAWFTLDIPVSDGPWKLCGLPGLILRATDEQGYFDFDCTGVASIEFPPIELAKNNYVSCTPEEAFKMEQERRENPLAFLNRQFGGQQQFPDELVREADRSNNEEAKKKFTYIERYDLKETH</sequence>
<evidence type="ECO:0000313" key="2">
    <source>
        <dbReference type="EMBL" id="MBF0969680.1"/>
    </source>
</evidence>
<feature type="chain" id="PRO_5038101428" evidence="1">
    <location>
        <begin position="26"/>
        <end position="283"/>
    </location>
</feature>
<evidence type="ECO:0000313" key="3">
    <source>
        <dbReference type="Proteomes" id="UP000704068"/>
    </source>
</evidence>
<evidence type="ECO:0000256" key="1">
    <source>
        <dbReference type="SAM" id="SignalP"/>
    </source>
</evidence>
<proteinExistence type="predicted"/>
<dbReference type="InterPro" id="IPR005901">
    <property type="entry name" value="GLPGLI"/>
</dbReference>
<gene>
    <name evidence="2" type="ORF">HXK21_01365</name>
</gene>
<accession>A0A929RUW9</accession>
<keyword evidence="1" id="KW-0732">Signal</keyword>
<dbReference type="NCBIfam" id="TIGR01200">
    <property type="entry name" value="GLPGLI"/>
    <property type="match status" value="1"/>
</dbReference>
<feature type="signal peptide" evidence="1">
    <location>
        <begin position="1"/>
        <end position="25"/>
    </location>
</feature>
<comment type="caution">
    <text evidence="2">The sequence shown here is derived from an EMBL/GenBank/DDBJ whole genome shotgun (WGS) entry which is preliminary data.</text>
</comment>
<organism evidence="2 3">
    <name type="scientific">Alloprevotella tannerae</name>
    <dbReference type="NCBI Taxonomy" id="76122"/>
    <lineage>
        <taxon>Bacteria</taxon>
        <taxon>Pseudomonadati</taxon>
        <taxon>Bacteroidota</taxon>
        <taxon>Bacteroidia</taxon>
        <taxon>Bacteroidales</taxon>
        <taxon>Prevotellaceae</taxon>
        <taxon>Alloprevotella</taxon>
    </lineage>
</organism>
<dbReference type="RefSeq" id="WP_303762771.1">
    <property type="nucleotide sequence ID" value="NZ_JABZGR010000002.1"/>
</dbReference>
<name>A0A929RUW9_9BACT</name>
<dbReference type="EMBL" id="JABZGR010000002">
    <property type="protein sequence ID" value="MBF0969680.1"/>
    <property type="molecule type" value="Genomic_DNA"/>
</dbReference>
<reference evidence="2" key="1">
    <citation type="submission" date="2020-04" db="EMBL/GenBank/DDBJ databases">
        <title>Deep metagenomics examines the oral microbiome during advanced dental caries in children, revealing novel taxa and co-occurrences with host molecules.</title>
        <authorList>
            <person name="Baker J.L."/>
            <person name="Morton J.T."/>
            <person name="Dinis M."/>
            <person name="Alvarez R."/>
            <person name="Tran N.C."/>
            <person name="Knight R."/>
            <person name="Edlund A."/>
        </authorList>
    </citation>
    <scope>NUCLEOTIDE SEQUENCE</scope>
    <source>
        <strain evidence="2">JCVI_34_bin.1</strain>
    </source>
</reference>
<protein>
    <submittedName>
        <fullName evidence="2">GLPGLI family protein</fullName>
    </submittedName>
</protein>